<evidence type="ECO:0000256" key="7">
    <source>
        <dbReference type="ARBA" id="ARBA00022741"/>
    </source>
</evidence>
<dbReference type="PANTHER" id="PTHR39321">
    <property type="entry name" value="NICOTINATE-NUCLEOTIDE ADENYLYLTRANSFERASE-RELATED"/>
    <property type="match status" value="1"/>
</dbReference>
<keyword evidence="14" id="KW-1185">Reference proteome</keyword>
<dbReference type="NCBIfam" id="TIGR00482">
    <property type="entry name" value="nicotinate (nicotinamide) nucleotide adenylyltransferase"/>
    <property type="match status" value="1"/>
</dbReference>
<evidence type="ECO:0000313" key="13">
    <source>
        <dbReference type="EMBL" id="QKG80122.1"/>
    </source>
</evidence>
<evidence type="ECO:0000256" key="10">
    <source>
        <dbReference type="ARBA" id="ARBA00048721"/>
    </source>
</evidence>
<dbReference type="InterPro" id="IPR004821">
    <property type="entry name" value="Cyt_trans-like"/>
</dbReference>
<keyword evidence="7 11" id="KW-0547">Nucleotide-binding</keyword>
<evidence type="ECO:0000256" key="1">
    <source>
        <dbReference type="ARBA" id="ARBA00002324"/>
    </source>
</evidence>
<dbReference type="NCBIfam" id="NF000840">
    <property type="entry name" value="PRK00071.1-3"/>
    <property type="match status" value="1"/>
</dbReference>
<dbReference type="Pfam" id="PF01467">
    <property type="entry name" value="CTP_transf_like"/>
    <property type="match status" value="1"/>
</dbReference>
<keyword evidence="6 11" id="KW-0548">Nucleotidyltransferase</keyword>
<evidence type="ECO:0000256" key="11">
    <source>
        <dbReference type="HAMAP-Rule" id="MF_00244"/>
    </source>
</evidence>
<comment type="similarity">
    <text evidence="3 11">Belongs to the NadD family.</text>
</comment>
<evidence type="ECO:0000256" key="3">
    <source>
        <dbReference type="ARBA" id="ARBA00009014"/>
    </source>
</evidence>
<dbReference type="GO" id="GO:0005524">
    <property type="term" value="F:ATP binding"/>
    <property type="evidence" value="ECO:0007669"/>
    <property type="project" value="UniProtKB-KW"/>
</dbReference>
<dbReference type="NCBIfam" id="TIGR00125">
    <property type="entry name" value="cyt_tran_rel"/>
    <property type="match status" value="1"/>
</dbReference>
<dbReference type="KEGG" id="ttz:FHG85_07560"/>
<sequence>MKVGLFFGSFNPIHTGHLVIAEYILEFSDLDEIWFVVSPLNPLKKADELESDEHRLNMAKLAIHENNTRLKVCDVEMNLPRPSYTIDTLKVLKSTYPDYNFVLIIGSDTVETLPKWKGYDELISSYDFMVYPRECNAYKQEFPSERFSLVDAPIIGISATLIRSIIAKDKDVLGYVPDDVWDYIERNRLYGYKGIRILNE</sequence>
<keyword evidence="4 11" id="KW-0662">Pyridine nucleotide biosynthesis</keyword>
<evidence type="ECO:0000256" key="8">
    <source>
        <dbReference type="ARBA" id="ARBA00022840"/>
    </source>
</evidence>
<feature type="domain" description="Cytidyltransferase-like" evidence="12">
    <location>
        <begin position="5"/>
        <end position="164"/>
    </location>
</feature>
<evidence type="ECO:0000313" key="14">
    <source>
        <dbReference type="Proteomes" id="UP000500961"/>
    </source>
</evidence>
<dbReference type="InterPro" id="IPR014729">
    <property type="entry name" value="Rossmann-like_a/b/a_fold"/>
</dbReference>
<evidence type="ECO:0000256" key="9">
    <source>
        <dbReference type="ARBA" id="ARBA00023027"/>
    </source>
</evidence>
<dbReference type="RefSeq" id="WP_173074559.1">
    <property type="nucleotide sequence ID" value="NZ_CP041345.1"/>
</dbReference>
<keyword evidence="9 11" id="KW-0520">NAD</keyword>
<proteinExistence type="inferred from homology"/>
<dbReference type="Proteomes" id="UP000500961">
    <property type="component" value="Chromosome"/>
</dbReference>
<evidence type="ECO:0000256" key="4">
    <source>
        <dbReference type="ARBA" id="ARBA00022642"/>
    </source>
</evidence>
<dbReference type="EMBL" id="CP041345">
    <property type="protein sequence ID" value="QKG80122.1"/>
    <property type="molecule type" value="Genomic_DNA"/>
</dbReference>
<dbReference type="GO" id="GO:0004515">
    <property type="term" value="F:nicotinate-nucleotide adenylyltransferase activity"/>
    <property type="evidence" value="ECO:0007669"/>
    <property type="project" value="UniProtKB-UniRule"/>
</dbReference>
<dbReference type="Gene3D" id="3.40.50.620">
    <property type="entry name" value="HUPs"/>
    <property type="match status" value="1"/>
</dbReference>
<accession>A0A7D4C984</accession>
<evidence type="ECO:0000259" key="12">
    <source>
        <dbReference type="Pfam" id="PF01467"/>
    </source>
</evidence>
<reference evidence="13 14" key="1">
    <citation type="submission" date="2019-07" db="EMBL/GenBank/DDBJ databases">
        <title>Thalassofilum flectens gen. nov., sp. nov., a novel moderate thermophilic anaerobe from a shallow sea hot spring in Kunashir Island (Russia), representing a new family in the order Bacteroidales, and proposal of Thalassofilacea fam. nov.</title>
        <authorList>
            <person name="Kochetkova T.V."/>
            <person name="Podosokorskaya O.A."/>
            <person name="Novikov A."/>
            <person name="Elcheninov A.G."/>
            <person name="Toshchakov S.V."/>
            <person name="Kublanov I.V."/>
        </authorList>
    </citation>
    <scope>NUCLEOTIDE SEQUENCE [LARGE SCALE GENOMIC DNA]</scope>
    <source>
        <strain evidence="13 14">38-H</strain>
    </source>
</reference>
<organism evidence="13 14">
    <name type="scientific">Tenuifilum thalassicum</name>
    <dbReference type="NCBI Taxonomy" id="2590900"/>
    <lineage>
        <taxon>Bacteria</taxon>
        <taxon>Pseudomonadati</taxon>
        <taxon>Bacteroidota</taxon>
        <taxon>Bacteroidia</taxon>
        <taxon>Bacteroidales</taxon>
        <taxon>Tenuifilaceae</taxon>
        <taxon>Tenuifilum</taxon>
    </lineage>
</organism>
<dbReference type="CDD" id="cd02165">
    <property type="entry name" value="NMNAT"/>
    <property type="match status" value="1"/>
</dbReference>
<dbReference type="HAMAP" id="MF_00244">
    <property type="entry name" value="NaMN_adenylyltr"/>
    <property type="match status" value="1"/>
</dbReference>
<protein>
    <recommendedName>
        <fullName evidence="11">Probable nicotinate-nucleotide adenylyltransferase</fullName>
        <ecNumber evidence="11">2.7.7.18</ecNumber>
    </recommendedName>
    <alternativeName>
        <fullName evidence="11">Deamido-NAD(+) diphosphorylase</fullName>
    </alternativeName>
    <alternativeName>
        <fullName evidence="11">Deamido-NAD(+) pyrophosphorylase</fullName>
    </alternativeName>
    <alternativeName>
        <fullName evidence="11">Nicotinate mononucleotide adenylyltransferase</fullName>
        <shortName evidence="11">NaMN adenylyltransferase</shortName>
    </alternativeName>
</protein>
<keyword evidence="5 11" id="KW-0808">Transferase</keyword>
<name>A0A7D4C984_9BACT</name>
<keyword evidence="8 11" id="KW-0067">ATP-binding</keyword>
<comment type="pathway">
    <text evidence="2 11">Cofactor biosynthesis; NAD(+) biosynthesis; deamido-NAD(+) from nicotinate D-ribonucleotide: step 1/1.</text>
</comment>
<comment type="catalytic activity">
    <reaction evidence="10 11">
        <text>nicotinate beta-D-ribonucleotide + ATP + H(+) = deamido-NAD(+) + diphosphate</text>
        <dbReference type="Rhea" id="RHEA:22860"/>
        <dbReference type="ChEBI" id="CHEBI:15378"/>
        <dbReference type="ChEBI" id="CHEBI:30616"/>
        <dbReference type="ChEBI" id="CHEBI:33019"/>
        <dbReference type="ChEBI" id="CHEBI:57502"/>
        <dbReference type="ChEBI" id="CHEBI:58437"/>
        <dbReference type="EC" id="2.7.7.18"/>
    </reaction>
</comment>
<comment type="function">
    <text evidence="1 11">Catalyzes the reversible adenylation of nicotinate mononucleotide (NaMN) to nicotinic acid adenine dinucleotide (NaAD).</text>
</comment>
<gene>
    <name evidence="11" type="primary">nadD</name>
    <name evidence="13" type="ORF">FHG85_07560</name>
</gene>
<dbReference type="EC" id="2.7.7.18" evidence="11"/>
<dbReference type="GO" id="GO:0009435">
    <property type="term" value="P:NAD+ biosynthetic process"/>
    <property type="evidence" value="ECO:0007669"/>
    <property type="project" value="UniProtKB-UniRule"/>
</dbReference>
<evidence type="ECO:0000256" key="6">
    <source>
        <dbReference type="ARBA" id="ARBA00022695"/>
    </source>
</evidence>
<dbReference type="SUPFAM" id="SSF52374">
    <property type="entry name" value="Nucleotidylyl transferase"/>
    <property type="match status" value="1"/>
</dbReference>
<evidence type="ECO:0000256" key="2">
    <source>
        <dbReference type="ARBA" id="ARBA00005019"/>
    </source>
</evidence>
<dbReference type="InterPro" id="IPR005248">
    <property type="entry name" value="NadD/NMNAT"/>
</dbReference>
<evidence type="ECO:0000256" key="5">
    <source>
        <dbReference type="ARBA" id="ARBA00022679"/>
    </source>
</evidence>
<dbReference type="PANTHER" id="PTHR39321:SF3">
    <property type="entry name" value="PHOSPHOPANTETHEINE ADENYLYLTRANSFERASE"/>
    <property type="match status" value="1"/>
</dbReference>
<dbReference type="UniPathway" id="UPA00253">
    <property type="reaction ID" value="UER00332"/>
</dbReference>
<dbReference type="AlphaFoldDB" id="A0A7D4C984"/>